<dbReference type="AlphaFoldDB" id="A0A5C3PBM6"/>
<evidence type="ECO:0000313" key="2">
    <source>
        <dbReference type="EMBL" id="TFK87046.1"/>
    </source>
</evidence>
<protein>
    <submittedName>
        <fullName evidence="2">Uncharacterized protein</fullName>
    </submittedName>
</protein>
<feature type="region of interest" description="Disordered" evidence="1">
    <location>
        <begin position="127"/>
        <end position="160"/>
    </location>
</feature>
<dbReference type="EMBL" id="ML211171">
    <property type="protein sequence ID" value="TFK87046.1"/>
    <property type="molecule type" value="Genomic_DNA"/>
</dbReference>
<feature type="non-terminal residue" evidence="2">
    <location>
        <position position="385"/>
    </location>
</feature>
<dbReference type="Proteomes" id="UP000308197">
    <property type="component" value="Unassembled WGS sequence"/>
</dbReference>
<dbReference type="InParanoid" id="A0A5C3PBM6"/>
<feature type="compositionally biased region" description="Low complexity" evidence="1">
    <location>
        <begin position="92"/>
        <end position="104"/>
    </location>
</feature>
<name>A0A5C3PBM6_9APHY</name>
<evidence type="ECO:0000256" key="1">
    <source>
        <dbReference type="SAM" id="MobiDB-lite"/>
    </source>
</evidence>
<feature type="compositionally biased region" description="Polar residues" evidence="1">
    <location>
        <begin position="127"/>
        <end position="138"/>
    </location>
</feature>
<organism evidence="2 3">
    <name type="scientific">Polyporus arcularius HHB13444</name>
    <dbReference type="NCBI Taxonomy" id="1314778"/>
    <lineage>
        <taxon>Eukaryota</taxon>
        <taxon>Fungi</taxon>
        <taxon>Dikarya</taxon>
        <taxon>Basidiomycota</taxon>
        <taxon>Agaricomycotina</taxon>
        <taxon>Agaricomycetes</taxon>
        <taxon>Polyporales</taxon>
        <taxon>Polyporaceae</taxon>
        <taxon>Polyporus</taxon>
    </lineage>
</organism>
<keyword evidence="3" id="KW-1185">Reference proteome</keyword>
<proteinExistence type="predicted"/>
<evidence type="ECO:0000313" key="3">
    <source>
        <dbReference type="Proteomes" id="UP000308197"/>
    </source>
</evidence>
<sequence>MSREEQEPWRIQAAIAQQEFNKRWAPWLEFARKNHLPTTPAAKRRRAQTGGTGRGKGKKEATVLADEEGAALAEGGNSRPTKRQRTAGYDPSSHASASGSHSYSTMCSGSMANTSYTSGGATLTPQINFDGSIPTNPSMHLPHGAQRGPVPSPSTYRLSSSESSSSYMVQPHQAALHGPGGVFAHMDPLLAAFEYSQAFSYPERGLPLMVRNQLPSVSGTRLPQNVPHRPTPAMSYTPPRCEQAQHADHDPESADVENIPLEGMIAAQTGQLWQPPLQPLSAECTQANCDKPQQPTCVVEGASVERSESAAAALTGTSNISMQPALSGRPDLSVLDEVLEGFGSNETDSGALKANGMDDLAAGDVDFATWFAHFAADGIPGSEDD</sequence>
<feature type="region of interest" description="Disordered" evidence="1">
    <location>
        <begin position="32"/>
        <end position="106"/>
    </location>
</feature>
<reference evidence="2 3" key="1">
    <citation type="journal article" date="2019" name="Nat. Ecol. Evol.">
        <title>Megaphylogeny resolves global patterns of mushroom evolution.</title>
        <authorList>
            <person name="Varga T."/>
            <person name="Krizsan K."/>
            <person name="Foldi C."/>
            <person name="Dima B."/>
            <person name="Sanchez-Garcia M."/>
            <person name="Sanchez-Ramirez S."/>
            <person name="Szollosi G.J."/>
            <person name="Szarkandi J.G."/>
            <person name="Papp V."/>
            <person name="Albert L."/>
            <person name="Andreopoulos W."/>
            <person name="Angelini C."/>
            <person name="Antonin V."/>
            <person name="Barry K.W."/>
            <person name="Bougher N.L."/>
            <person name="Buchanan P."/>
            <person name="Buyck B."/>
            <person name="Bense V."/>
            <person name="Catcheside P."/>
            <person name="Chovatia M."/>
            <person name="Cooper J."/>
            <person name="Damon W."/>
            <person name="Desjardin D."/>
            <person name="Finy P."/>
            <person name="Geml J."/>
            <person name="Haridas S."/>
            <person name="Hughes K."/>
            <person name="Justo A."/>
            <person name="Karasinski D."/>
            <person name="Kautmanova I."/>
            <person name="Kiss B."/>
            <person name="Kocsube S."/>
            <person name="Kotiranta H."/>
            <person name="LaButti K.M."/>
            <person name="Lechner B.E."/>
            <person name="Liimatainen K."/>
            <person name="Lipzen A."/>
            <person name="Lukacs Z."/>
            <person name="Mihaltcheva S."/>
            <person name="Morgado L.N."/>
            <person name="Niskanen T."/>
            <person name="Noordeloos M.E."/>
            <person name="Ohm R.A."/>
            <person name="Ortiz-Santana B."/>
            <person name="Ovrebo C."/>
            <person name="Racz N."/>
            <person name="Riley R."/>
            <person name="Savchenko A."/>
            <person name="Shiryaev A."/>
            <person name="Soop K."/>
            <person name="Spirin V."/>
            <person name="Szebenyi C."/>
            <person name="Tomsovsky M."/>
            <person name="Tulloss R.E."/>
            <person name="Uehling J."/>
            <person name="Grigoriev I.V."/>
            <person name="Vagvolgyi C."/>
            <person name="Papp T."/>
            <person name="Martin F.M."/>
            <person name="Miettinen O."/>
            <person name="Hibbett D.S."/>
            <person name="Nagy L.G."/>
        </authorList>
    </citation>
    <scope>NUCLEOTIDE SEQUENCE [LARGE SCALE GENOMIC DNA]</scope>
    <source>
        <strain evidence="2 3">HHB13444</strain>
    </source>
</reference>
<gene>
    <name evidence="2" type="ORF">K466DRAFT_586715</name>
</gene>
<accession>A0A5C3PBM6</accession>